<organism evidence="1 2">
    <name type="scientific">Synaphobranchus kaupii</name>
    <name type="common">Kaup's arrowtooth eel</name>
    <dbReference type="NCBI Taxonomy" id="118154"/>
    <lineage>
        <taxon>Eukaryota</taxon>
        <taxon>Metazoa</taxon>
        <taxon>Chordata</taxon>
        <taxon>Craniata</taxon>
        <taxon>Vertebrata</taxon>
        <taxon>Euteleostomi</taxon>
        <taxon>Actinopterygii</taxon>
        <taxon>Neopterygii</taxon>
        <taxon>Teleostei</taxon>
        <taxon>Anguilliformes</taxon>
        <taxon>Synaphobranchidae</taxon>
        <taxon>Synaphobranchus</taxon>
    </lineage>
</organism>
<proteinExistence type="predicted"/>
<name>A0A9Q1IL61_SYNKA</name>
<reference evidence="1" key="1">
    <citation type="journal article" date="2023" name="Science">
        <title>Genome structures resolve the early diversification of teleost fishes.</title>
        <authorList>
            <person name="Parey E."/>
            <person name="Louis A."/>
            <person name="Montfort J."/>
            <person name="Bouchez O."/>
            <person name="Roques C."/>
            <person name="Iampietro C."/>
            <person name="Lluch J."/>
            <person name="Castinel A."/>
            <person name="Donnadieu C."/>
            <person name="Desvignes T."/>
            <person name="Floi Bucao C."/>
            <person name="Jouanno E."/>
            <person name="Wen M."/>
            <person name="Mejri S."/>
            <person name="Dirks R."/>
            <person name="Jansen H."/>
            <person name="Henkel C."/>
            <person name="Chen W.J."/>
            <person name="Zahm M."/>
            <person name="Cabau C."/>
            <person name="Klopp C."/>
            <person name="Thompson A.W."/>
            <person name="Robinson-Rechavi M."/>
            <person name="Braasch I."/>
            <person name="Lecointre G."/>
            <person name="Bobe J."/>
            <person name="Postlethwait J.H."/>
            <person name="Berthelot C."/>
            <person name="Roest Crollius H."/>
            <person name="Guiguen Y."/>
        </authorList>
    </citation>
    <scope>NUCLEOTIDE SEQUENCE</scope>
    <source>
        <strain evidence="1">WJC10195</strain>
    </source>
</reference>
<dbReference type="Gene3D" id="3.30.70.270">
    <property type="match status" value="1"/>
</dbReference>
<protein>
    <recommendedName>
        <fullName evidence="3">Reverse transcriptase</fullName>
    </recommendedName>
</protein>
<keyword evidence="2" id="KW-1185">Reference proteome</keyword>
<dbReference type="Proteomes" id="UP001152622">
    <property type="component" value="Chromosome 12"/>
</dbReference>
<dbReference type="InterPro" id="IPR043128">
    <property type="entry name" value="Rev_trsase/Diguanyl_cyclase"/>
</dbReference>
<gene>
    <name evidence="1" type="ORF">SKAU_G00289350</name>
</gene>
<dbReference type="AlphaFoldDB" id="A0A9Q1IL61"/>
<evidence type="ECO:0008006" key="3">
    <source>
        <dbReference type="Google" id="ProtNLM"/>
    </source>
</evidence>
<evidence type="ECO:0000313" key="2">
    <source>
        <dbReference type="Proteomes" id="UP001152622"/>
    </source>
</evidence>
<sequence length="126" mass="13409">MEQAFRALSTFIKLTSVVLKDLPGVQNYSDDVIVLRKDAAEHDLNLKAVLAKMGGSSIVKNATSTKPVSGSWATQLQLRLLSDKDHVRAKMKAPAQTTATTLGLSGGMEVCAKLCISGGAHIRMSP</sequence>
<dbReference type="EMBL" id="JAINUF010000012">
    <property type="protein sequence ID" value="KAJ8344742.1"/>
    <property type="molecule type" value="Genomic_DNA"/>
</dbReference>
<accession>A0A9Q1IL61</accession>
<comment type="caution">
    <text evidence="1">The sequence shown here is derived from an EMBL/GenBank/DDBJ whole genome shotgun (WGS) entry which is preliminary data.</text>
</comment>
<evidence type="ECO:0000313" key="1">
    <source>
        <dbReference type="EMBL" id="KAJ8344742.1"/>
    </source>
</evidence>